<proteinExistence type="predicted"/>
<protein>
    <submittedName>
        <fullName evidence="2">Uncharacterized protein</fullName>
    </submittedName>
</protein>
<feature type="transmembrane region" description="Helical" evidence="1">
    <location>
        <begin position="70"/>
        <end position="90"/>
    </location>
</feature>
<reference evidence="2 3" key="1">
    <citation type="submission" date="2015-08" db="EMBL/GenBank/DDBJ databases">
        <title>Investigation of the bacterial diversity of lava forest soil.</title>
        <authorList>
            <person name="Lee J.S."/>
        </authorList>
    </citation>
    <scope>NUCLEOTIDE SEQUENCE [LARGE SCALE GENOMIC DNA]</scope>
    <source>
        <strain evidence="2 3">GJW-30</strain>
    </source>
</reference>
<keyword evidence="1" id="KW-1133">Transmembrane helix</keyword>
<dbReference type="AlphaFoldDB" id="A0A0S3PYB8"/>
<sequence length="121" mass="12753">MRVFFGSLAGLITAALWFAVLSSIGEMIFVAYNIAMTSMVLSFGQIVLIIALFTATLAGGVVANAIGERWWLAIVVAGFVITAATIITLLTPNPTWLSLAGVAAPLIAAEIANRATRAWTR</sequence>
<feature type="transmembrane region" description="Helical" evidence="1">
    <location>
        <begin position="96"/>
        <end position="113"/>
    </location>
</feature>
<keyword evidence="1" id="KW-0472">Membrane</keyword>
<feature type="transmembrane region" description="Helical" evidence="1">
    <location>
        <begin position="41"/>
        <end position="63"/>
    </location>
</feature>
<gene>
    <name evidence="2" type="ORF">GJW-30_1_03477</name>
</gene>
<dbReference type="KEGG" id="vgo:GJW-30_1_03477"/>
<organism evidence="2 3">
    <name type="scientific">Variibacter gotjawalensis</name>
    <dbReference type="NCBI Taxonomy" id="1333996"/>
    <lineage>
        <taxon>Bacteria</taxon>
        <taxon>Pseudomonadati</taxon>
        <taxon>Pseudomonadota</taxon>
        <taxon>Alphaproteobacteria</taxon>
        <taxon>Hyphomicrobiales</taxon>
        <taxon>Nitrobacteraceae</taxon>
        <taxon>Variibacter</taxon>
    </lineage>
</organism>
<evidence type="ECO:0000256" key="1">
    <source>
        <dbReference type="SAM" id="Phobius"/>
    </source>
</evidence>
<dbReference type="RefSeq" id="WP_096357554.1">
    <property type="nucleotide sequence ID" value="NZ_AP014946.1"/>
</dbReference>
<keyword evidence="3" id="KW-1185">Reference proteome</keyword>
<evidence type="ECO:0000313" key="2">
    <source>
        <dbReference type="EMBL" id="BAT60927.1"/>
    </source>
</evidence>
<dbReference type="Proteomes" id="UP000236884">
    <property type="component" value="Chromosome"/>
</dbReference>
<keyword evidence="1" id="KW-0812">Transmembrane</keyword>
<name>A0A0S3PYB8_9BRAD</name>
<dbReference type="EMBL" id="AP014946">
    <property type="protein sequence ID" value="BAT60927.1"/>
    <property type="molecule type" value="Genomic_DNA"/>
</dbReference>
<evidence type="ECO:0000313" key="3">
    <source>
        <dbReference type="Proteomes" id="UP000236884"/>
    </source>
</evidence>
<accession>A0A0S3PYB8</accession>